<dbReference type="GO" id="GO:0004672">
    <property type="term" value="F:protein kinase activity"/>
    <property type="evidence" value="ECO:0007669"/>
    <property type="project" value="InterPro"/>
</dbReference>
<dbReference type="Gene3D" id="1.10.510.10">
    <property type="entry name" value="Transferase(Phosphotransferase) domain 1"/>
    <property type="match status" value="1"/>
</dbReference>
<reference evidence="2" key="1">
    <citation type="submission" date="2021-07" db="EMBL/GenBank/DDBJ databases">
        <authorList>
            <person name="Branca A.L. A."/>
        </authorList>
    </citation>
    <scope>NUCLEOTIDE SEQUENCE</scope>
</reference>
<sequence>MKPHASSQRFPAVHWIWKGAISFAYEFHPRIVVKVPQPGQENRERFNQELAIYRTFFQNGPCPYIIQYYYLSDDGIFLEYMRDVSLFFRIHQNQIRDENTKLAAKVEKLEPLHLRLQWMNHLTQAVAYLESLNLAHGDLRPENILLDRNPTEVI</sequence>
<dbReference type="EMBL" id="CAJVPD010000004">
    <property type="protein sequence ID" value="CAG8219695.1"/>
    <property type="molecule type" value="Genomic_DNA"/>
</dbReference>
<name>A0A9W4I459_9EURO</name>
<organism evidence="2 3">
    <name type="scientific">Penicillium salamii</name>
    <dbReference type="NCBI Taxonomy" id="1612424"/>
    <lineage>
        <taxon>Eukaryota</taxon>
        <taxon>Fungi</taxon>
        <taxon>Dikarya</taxon>
        <taxon>Ascomycota</taxon>
        <taxon>Pezizomycotina</taxon>
        <taxon>Eurotiomycetes</taxon>
        <taxon>Eurotiomycetidae</taxon>
        <taxon>Eurotiales</taxon>
        <taxon>Aspergillaceae</taxon>
        <taxon>Penicillium</taxon>
    </lineage>
</organism>
<feature type="domain" description="Protein kinase" evidence="1">
    <location>
        <begin position="10"/>
        <end position="154"/>
    </location>
</feature>
<proteinExistence type="predicted"/>
<dbReference type="OrthoDB" id="27962at2759"/>
<gene>
    <name evidence="2" type="ORF">PSALAMII_LOCUS44</name>
</gene>
<dbReference type="AlphaFoldDB" id="A0A9W4I459"/>
<dbReference type="SUPFAM" id="SSF56112">
    <property type="entry name" value="Protein kinase-like (PK-like)"/>
    <property type="match status" value="1"/>
</dbReference>
<dbReference type="InterPro" id="IPR000719">
    <property type="entry name" value="Prot_kinase_dom"/>
</dbReference>
<comment type="caution">
    <text evidence="2">The sequence shown here is derived from an EMBL/GenBank/DDBJ whole genome shotgun (WGS) entry which is preliminary data.</text>
</comment>
<dbReference type="GO" id="GO:0005524">
    <property type="term" value="F:ATP binding"/>
    <property type="evidence" value="ECO:0007669"/>
    <property type="project" value="InterPro"/>
</dbReference>
<evidence type="ECO:0000313" key="2">
    <source>
        <dbReference type="EMBL" id="CAG8219695.1"/>
    </source>
</evidence>
<dbReference type="InterPro" id="IPR011009">
    <property type="entry name" value="Kinase-like_dom_sf"/>
</dbReference>
<evidence type="ECO:0000313" key="3">
    <source>
        <dbReference type="Proteomes" id="UP001152592"/>
    </source>
</evidence>
<accession>A0A9W4I459</accession>
<dbReference type="Proteomes" id="UP001152592">
    <property type="component" value="Unassembled WGS sequence"/>
</dbReference>
<dbReference type="Pfam" id="PF00069">
    <property type="entry name" value="Pkinase"/>
    <property type="match status" value="1"/>
</dbReference>
<protein>
    <recommendedName>
        <fullName evidence="1">Protein kinase domain-containing protein</fullName>
    </recommendedName>
</protein>
<dbReference type="PROSITE" id="PS50011">
    <property type="entry name" value="PROTEIN_KINASE_DOM"/>
    <property type="match status" value="1"/>
</dbReference>
<evidence type="ECO:0000259" key="1">
    <source>
        <dbReference type="PROSITE" id="PS50011"/>
    </source>
</evidence>